<dbReference type="EMBL" id="VSRR010000127">
    <property type="protein sequence ID" value="MPC10712.1"/>
    <property type="molecule type" value="Genomic_DNA"/>
</dbReference>
<evidence type="ECO:0000313" key="1">
    <source>
        <dbReference type="EMBL" id="MPC10712.1"/>
    </source>
</evidence>
<accession>A0A5B7CLZ0</accession>
<organism evidence="1 2">
    <name type="scientific">Portunus trituberculatus</name>
    <name type="common">Swimming crab</name>
    <name type="synonym">Neptunus trituberculatus</name>
    <dbReference type="NCBI Taxonomy" id="210409"/>
    <lineage>
        <taxon>Eukaryota</taxon>
        <taxon>Metazoa</taxon>
        <taxon>Ecdysozoa</taxon>
        <taxon>Arthropoda</taxon>
        <taxon>Crustacea</taxon>
        <taxon>Multicrustacea</taxon>
        <taxon>Malacostraca</taxon>
        <taxon>Eumalacostraca</taxon>
        <taxon>Eucarida</taxon>
        <taxon>Decapoda</taxon>
        <taxon>Pleocyemata</taxon>
        <taxon>Brachyura</taxon>
        <taxon>Eubrachyura</taxon>
        <taxon>Portunoidea</taxon>
        <taxon>Portunidae</taxon>
        <taxon>Portuninae</taxon>
        <taxon>Portunus</taxon>
    </lineage>
</organism>
<reference evidence="1 2" key="1">
    <citation type="submission" date="2019-05" db="EMBL/GenBank/DDBJ databases">
        <title>Another draft genome of Portunus trituberculatus and its Hox gene families provides insights of decapod evolution.</title>
        <authorList>
            <person name="Jeong J.-H."/>
            <person name="Song I."/>
            <person name="Kim S."/>
            <person name="Choi T."/>
            <person name="Kim D."/>
            <person name="Ryu S."/>
            <person name="Kim W."/>
        </authorList>
    </citation>
    <scope>NUCLEOTIDE SEQUENCE [LARGE SCALE GENOMIC DNA]</scope>
    <source>
        <tissue evidence="1">Muscle</tissue>
    </source>
</reference>
<sequence length="290" mass="32501">MHRSSGRWVAYCLNAILSGRPRQPCVMPLTLVPAHPSPAASVPGDGPPCWERDSWFRVRRFSIIYICLFGDVSSMVAVLLPAESPAESGAAETRESERQLPVVVTKMAAGVRENEGNLLIKRMKRLCHPVHVLRLRRWQRRRRCRRGKASQRRISHRPPLSVGLLWSSQRRDRWSEADVEQIFAFEGKEREGRVREDGRPISQRLVLHQDEAARQGSGRIKISPRPHNGAIFHPHIATPQGSFAFGIQLDGGRSGHDTEGVWECGTSSGKISWDALPLPSSSDTRTDDSS</sequence>
<proteinExistence type="predicted"/>
<name>A0A5B7CLZ0_PORTR</name>
<protein>
    <submittedName>
        <fullName evidence="1">Uncharacterized protein</fullName>
    </submittedName>
</protein>
<dbReference type="AlphaFoldDB" id="A0A5B7CLZ0"/>
<evidence type="ECO:0000313" key="2">
    <source>
        <dbReference type="Proteomes" id="UP000324222"/>
    </source>
</evidence>
<comment type="caution">
    <text evidence="1">The sequence shown here is derived from an EMBL/GenBank/DDBJ whole genome shotgun (WGS) entry which is preliminary data.</text>
</comment>
<gene>
    <name evidence="1" type="ORF">E2C01_003352</name>
</gene>
<dbReference type="Proteomes" id="UP000324222">
    <property type="component" value="Unassembled WGS sequence"/>
</dbReference>
<keyword evidence="2" id="KW-1185">Reference proteome</keyword>